<feature type="region of interest" description="Disordered" evidence="1">
    <location>
        <begin position="186"/>
        <end position="232"/>
    </location>
</feature>
<gene>
    <name evidence="3" type="ORF">g.16033</name>
</gene>
<evidence type="ECO:0000313" key="3">
    <source>
        <dbReference type="EMBL" id="MBY21021.1"/>
    </source>
</evidence>
<feature type="signal peptide" evidence="2">
    <location>
        <begin position="1"/>
        <end position="31"/>
    </location>
</feature>
<evidence type="ECO:0000256" key="1">
    <source>
        <dbReference type="SAM" id="MobiDB-lite"/>
    </source>
</evidence>
<sequence length="232" mass="24697">MYNSLIVLSMRPRHRFWTVAAALVAVAAVLAGHAADAAAVAGDMVAVSSDAHYTVTAAPAAAVDAVPAESKKVAGKSGLMDGYVRTGSSKGDKGYNEDDVYGDKDSDSFGFGTQVSYGSKAGDGGNGAYHQSMAYDDNGRSNPKYSAWHFEEKDGKPTKRYVYDSLNNDGTKKKKYDPLAVEAEASEYDSVEAYDDGDDGGTHAGYEVDDGEPEYGNLYDSADVYNDADSYY</sequence>
<dbReference type="EMBL" id="GGMR01008402">
    <property type="protein sequence ID" value="MBY21021.1"/>
    <property type="molecule type" value="Transcribed_RNA"/>
</dbReference>
<proteinExistence type="predicted"/>
<feature type="chain" id="PRO_5015639764" evidence="2">
    <location>
        <begin position="32"/>
        <end position="232"/>
    </location>
</feature>
<organism evidence="3">
    <name type="scientific">Schizaphis graminum</name>
    <name type="common">Green bug aphid</name>
    <dbReference type="NCBI Taxonomy" id="13262"/>
    <lineage>
        <taxon>Eukaryota</taxon>
        <taxon>Metazoa</taxon>
        <taxon>Ecdysozoa</taxon>
        <taxon>Arthropoda</taxon>
        <taxon>Hexapoda</taxon>
        <taxon>Insecta</taxon>
        <taxon>Pterygota</taxon>
        <taxon>Neoptera</taxon>
        <taxon>Paraneoptera</taxon>
        <taxon>Hemiptera</taxon>
        <taxon>Sternorrhyncha</taxon>
        <taxon>Aphidomorpha</taxon>
        <taxon>Aphidoidea</taxon>
        <taxon>Aphididae</taxon>
        <taxon>Aphidini</taxon>
        <taxon>Schizaphis</taxon>
    </lineage>
</organism>
<dbReference type="AlphaFoldDB" id="A0A2S2NUY8"/>
<name>A0A2S2NUY8_SCHGA</name>
<accession>A0A2S2NUY8</accession>
<reference evidence="3" key="1">
    <citation type="submission" date="2018-04" db="EMBL/GenBank/DDBJ databases">
        <title>Transcriptome of Schizaphis graminum biotype I.</title>
        <authorList>
            <person name="Scully E.D."/>
            <person name="Geib S.M."/>
            <person name="Palmer N.A."/>
            <person name="Koch K."/>
            <person name="Bradshaw J."/>
            <person name="Heng-Moss T."/>
            <person name="Sarath G."/>
        </authorList>
    </citation>
    <scope>NUCLEOTIDE SEQUENCE</scope>
</reference>
<protein>
    <submittedName>
        <fullName evidence="3">Uncharacterized protein</fullName>
    </submittedName>
</protein>
<feature type="compositionally biased region" description="Acidic residues" evidence="1">
    <location>
        <begin position="186"/>
        <end position="199"/>
    </location>
</feature>
<keyword evidence="2" id="KW-0732">Signal</keyword>
<evidence type="ECO:0000256" key="2">
    <source>
        <dbReference type="SAM" id="SignalP"/>
    </source>
</evidence>